<dbReference type="RefSeq" id="WP_149783420.1">
    <property type="nucleotide sequence ID" value="NZ_BAAADP010000005.1"/>
</dbReference>
<evidence type="ECO:0000313" key="4">
    <source>
        <dbReference type="Proteomes" id="UP000323537"/>
    </source>
</evidence>
<evidence type="ECO:0000313" key="3">
    <source>
        <dbReference type="EMBL" id="SFH38911.1"/>
    </source>
</evidence>
<feature type="transmembrane region" description="Helical" evidence="1">
    <location>
        <begin position="106"/>
        <end position="128"/>
    </location>
</feature>
<feature type="domain" description="DUF1616" evidence="2">
    <location>
        <begin position="18"/>
        <end position="313"/>
    </location>
</feature>
<dbReference type="EMBL" id="FOPZ01000002">
    <property type="protein sequence ID" value="SFH38911.1"/>
    <property type="molecule type" value="Genomic_DNA"/>
</dbReference>
<dbReference type="InterPro" id="IPR011674">
    <property type="entry name" value="DUF1616"/>
</dbReference>
<keyword evidence="1" id="KW-0472">Membrane</keyword>
<protein>
    <submittedName>
        <fullName evidence="3">Uncharacterized membrane protein</fullName>
    </submittedName>
</protein>
<feature type="transmembrane region" description="Helical" evidence="1">
    <location>
        <begin position="162"/>
        <end position="185"/>
    </location>
</feature>
<name>A0A1I2ZP99_9EURY</name>
<dbReference type="AlphaFoldDB" id="A0A1I2ZP99"/>
<keyword evidence="1" id="KW-0812">Transmembrane</keyword>
<dbReference type="Pfam" id="PF07760">
    <property type="entry name" value="DUF1616"/>
    <property type="match status" value="1"/>
</dbReference>
<feature type="transmembrane region" description="Helical" evidence="1">
    <location>
        <begin position="12"/>
        <end position="32"/>
    </location>
</feature>
<keyword evidence="4" id="KW-1185">Reference proteome</keyword>
<evidence type="ECO:0000259" key="2">
    <source>
        <dbReference type="Pfam" id="PF07760"/>
    </source>
</evidence>
<sequence length="315" mass="33769">MIEIPSKRTLSWDVIAVLGYAAAVVPLQWIVLPSPIRIVLLTPMLLFLPGFTLSTVLFPGRPAEDGSIVKTEVSRLGLIERVALSVGLSAGLLPLLAFGFDLVLGRVAGPIVVVTAVFSAVMALLGGVRRSRLLERDRFEIPIVRWFDGMAMAVEDDSTRTAVVNVVLAGSVVLAVGAVGIGFAVPQNGATFTDFAVGTEEGGEFVTDGYPEGLAVGESTETAVLIENNEGESTEYHVVARFERVQDGTVTDIQDADGFSVAVESGETVVESYGVTRSMTGDDVRLRFLLYRDEPPTEPQPETAYRTVHVWVDGE</sequence>
<evidence type="ECO:0000256" key="1">
    <source>
        <dbReference type="SAM" id="Phobius"/>
    </source>
</evidence>
<reference evidence="3 4" key="1">
    <citation type="submission" date="2016-10" db="EMBL/GenBank/DDBJ databases">
        <authorList>
            <person name="Varghese N."/>
            <person name="Submissions S."/>
        </authorList>
    </citation>
    <scope>NUCLEOTIDE SEQUENCE [LARGE SCALE GENOMIC DNA]</scope>
    <source>
        <strain evidence="3 4">CGMCC 1.6377</strain>
    </source>
</reference>
<keyword evidence="1" id="KW-1133">Transmembrane helix</keyword>
<feature type="transmembrane region" description="Helical" evidence="1">
    <location>
        <begin position="78"/>
        <end position="100"/>
    </location>
</feature>
<gene>
    <name evidence="3" type="ORF">SAMN04488066_102274</name>
</gene>
<dbReference type="Proteomes" id="UP000323537">
    <property type="component" value="Unassembled WGS sequence"/>
</dbReference>
<proteinExistence type="predicted"/>
<accession>A0A1I2ZP99</accession>
<feature type="transmembrane region" description="Helical" evidence="1">
    <location>
        <begin position="38"/>
        <end position="58"/>
    </location>
</feature>
<dbReference type="OrthoDB" id="82282at2157"/>
<organism evidence="3 4">
    <name type="scientific">Halorubrum aquaticum</name>
    <dbReference type="NCBI Taxonomy" id="387340"/>
    <lineage>
        <taxon>Archaea</taxon>
        <taxon>Methanobacteriati</taxon>
        <taxon>Methanobacteriota</taxon>
        <taxon>Stenosarchaea group</taxon>
        <taxon>Halobacteria</taxon>
        <taxon>Halobacteriales</taxon>
        <taxon>Haloferacaceae</taxon>
        <taxon>Halorubrum</taxon>
    </lineage>
</organism>